<feature type="domain" description="Flagellar basal-body/hook protein C-terminal" evidence="8">
    <location>
        <begin position="198"/>
        <end position="241"/>
    </location>
</feature>
<evidence type="ECO:0000256" key="2">
    <source>
        <dbReference type="ARBA" id="ARBA00009677"/>
    </source>
</evidence>
<dbReference type="OrthoDB" id="9804559at2"/>
<dbReference type="NCBIfam" id="NF009280">
    <property type="entry name" value="PRK12640.1"/>
    <property type="match status" value="1"/>
</dbReference>
<comment type="similarity">
    <text evidence="2 6">Belongs to the flagella basal body rod proteins family.</text>
</comment>
<dbReference type="InterPro" id="IPR010930">
    <property type="entry name" value="Flg_bb/hook_C_dom"/>
</dbReference>
<dbReference type="Pfam" id="PF22692">
    <property type="entry name" value="LlgE_F_G_D1"/>
    <property type="match status" value="1"/>
</dbReference>
<gene>
    <name evidence="10" type="primary">flgF-2</name>
    <name evidence="10" type="ORF">PKB_1640</name>
</gene>
<dbReference type="GO" id="GO:0071978">
    <property type="term" value="P:bacterial-type flagellum-dependent swarming motility"/>
    <property type="evidence" value="ECO:0007669"/>
    <property type="project" value="TreeGrafter"/>
</dbReference>
<dbReference type="GO" id="GO:0030694">
    <property type="term" value="C:bacterial-type flagellum basal body, rod"/>
    <property type="evidence" value="ECO:0007669"/>
    <property type="project" value="UniProtKB-UniRule"/>
</dbReference>
<name>A0A024HEV5_PSEKB</name>
<dbReference type="InterPro" id="IPR001444">
    <property type="entry name" value="Flag_bb_rod_N"/>
</dbReference>
<dbReference type="InterPro" id="IPR020013">
    <property type="entry name" value="Flagellar_FlgE/F/G"/>
</dbReference>
<dbReference type="InterPro" id="IPR012836">
    <property type="entry name" value="FlgF"/>
</dbReference>
<dbReference type="RefSeq" id="WP_043250613.1">
    <property type="nucleotide sequence ID" value="NZ_HG322950.1"/>
</dbReference>
<sequence length="247" mass="26115">MDRMLYVAMSGASQNTLAMQAHANNLANISTTGFRRDFEQARAMPVFGDSFPARVYAMSERPATDFSGGSLQETGRDLDVAAKGNAWIAVQAPDGGEAYVRTGSLEIDALGQLRTGDGMPVLGNGGPIAVPPEEKIDIGEDGTITIRGQGNNPNALATVDRIKLVTPDPKQLEKGADGLIRVAQGQPAPQADANASVQSGFLESSNVNAVEEMTSILALSRQFELHVKMMRTAEDDSQAAAKVLQIS</sequence>
<dbReference type="SUPFAM" id="SSF117143">
    <property type="entry name" value="Flagellar hook protein flgE"/>
    <property type="match status" value="1"/>
</dbReference>
<keyword evidence="10" id="KW-0282">Flagellum</keyword>
<dbReference type="InterPro" id="IPR037925">
    <property type="entry name" value="FlgE/F/G-like"/>
</dbReference>
<keyword evidence="10" id="KW-0966">Cell projection</keyword>
<protein>
    <recommendedName>
        <fullName evidence="5 6">Flagellar basal-body rod protein FlgF</fullName>
    </recommendedName>
</protein>
<feature type="domain" description="Flagellar hook protein FlgE/F/G-like D1" evidence="9">
    <location>
        <begin position="83"/>
        <end position="145"/>
    </location>
</feature>
<dbReference type="PANTHER" id="PTHR30435:SF18">
    <property type="entry name" value="FLAGELLAR BASAL-BODY ROD PROTEIN FLGF"/>
    <property type="match status" value="1"/>
</dbReference>
<organism evidence="10 11">
    <name type="scientific">Pseudomonas knackmussii (strain DSM 6978 / CCUG 54928 / LMG 23759 / B13)</name>
    <dbReference type="NCBI Taxonomy" id="1301098"/>
    <lineage>
        <taxon>Bacteria</taxon>
        <taxon>Pseudomonadati</taxon>
        <taxon>Pseudomonadota</taxon>
        <taxon>Gammaproteobacteria</taxon>
        <taxon>Pseudomonadales</taxon>
        <taxon>Pseudomonadaceae</taxon>
        <taxon>Pseudomonas</taxon>
    </lineage>
</organism>
<dbReference type="STRING" id="1301098.PKB_1640"/>
<evidence type="ECO:0000313" key="10">
    <source>
        <dbReference type="EMBL" id="CDF82998.1"/>
    </source>
</evidence>
<dbReference type="Proteomes" id="UP000025241">
    <property type="component" value="Chromosome I"/>
</dbReference>
<evidence type="ECO:0000259" key="9">
    <source>
        <dbReference type="Pfam" id="PF22692"/>
    </source>
</evidence>
<evidence type="ECO:0000313" key="11">
    <source>
        <dbReference type="Proteomes" id="UP000025241"/>
    </source>
</evidence>
<dbReference type="Pfam" id="PF00460">
    <property type="entry name" value="Flg_bb_rod"/>
    <property type="match status" value="1"/>
</dbReference>
<comment type="subunit">
    <text evidence="4 6">The basal body constitutes a major portion of the flagellar organelle and consists of five rings (E,L,P,S, and M) mounted on a central rod. The rod consists of about 26 subunits of FlgG in the distal portion, and FlgB, FlgC and FlgF are thought to build up the proximal portion of the rod with about 6 subunits each.</text>
</comment>
<evidence type="ECO:0000256" key="6">
    <source>
        <dbReference type="RuleBase" id="RU362116"/>
    </source>
</evidence>
<comment type="subcellular location">
    <subcellularLocation>
        <location evidence="1 6">Bacterial flagellum basal body</location>
    </subcellularLocation>
</comment>
<feature type="domain" description="Flagellar basal body rod protein N-terminal" evidence="7">
    <location>
        <begin position="5"/>
        <end position="35"/>
    </location>
</feature>
<keyword evidence="3 6" id="KW-0975">Bacterial flagellum</keyword>
<dbReference type="NCBIfam" id="TIGR02490">
    <property type="entry name" value="flgF"/>
    <property type="match status" value="1"/>
</dbReference>
<keyword evidence="10" id="KW-0969">Cilium</keyword>
<dbReference type="PATRIC" id="fig|1301098.3.peg.1632"/>
<accession>A0A024HEV5</accession>
<reference evidence="10 11" key="2">
    <citation type="submission" date="2014-05" db="EMBL/GenBank/DDBJ databases">
        <title>Genome sequence of the 3-chlorobenzoate degrading bacterium Pseudomonas knackmussii B13 shows multiple evidence for horizontal gene transfer.</title>
        <authorList>
            <person name="Miyazaki R."/>
            <person name="Bertelli C."/>
            <person name="Falquet L."/>
            <person name="Robinson-Rechavi M."/>
            <person name="Gharib W."/>
            <person name="Roy S."/>
            <person name="Van der Meer J.R."/>
        </authorList>
    </citation>
    <scope>NUCLEOTIDE SEQUENCE [LARGE SCALE GENOMIC DNA]</scope>
    <source>
        <strain evidence="10 11">B13</strain>
    </source>
</reference>
<dbReference type="KEGG" id="pkc:PKB_1640"/>
<dbReference type="PANTHER" id="PTHR30435">
    <property type="entry name" value="FLAGELLAR PROTEIN"/>
    <property type="match status" value="1"/>
</dbReference>
<reference evidence="10 11" key="1">
    <citation type="submission" date="2013-03" db="EMBL/GenBank/DDBJ databases">
        <authorList>
            <person name="Linke B."/>
        </authorList>
    </citation>
    <scope>NUCLEOTIDE SEQUENCE [LARGE SCALE GENOMIC DNA]</scope>
    <source>
        <strain evidence="10 11">B13</strain>
    </source>
</reference>
<evidence type="ECO:0000259" key="7">
    <source>
        <dbReference type="Pfam" id="PF00460"/>
    </source>
</evidence>
<keyword evidence="11" id="KW-1185">Reference proteome</keyword>
<evidence type="ECO:0000259" key="8">
    <source>
        <dbReference type="Pfam" id="PF06429"/>
    </source>
</evidence>
<dbReference type="NCBIfam" id="TIGR03506">
    <property type="entry name" value="FlgEFG_subfam"/>
    <property type="match status" value="1"/>
</dbReference>
<dbReference type="InterPro" id="IPR053967">
    <property type="entry name" value="LlgE_F_G-like_D1"/>
</dbReference>
<proteinExistence type="inferred from homology"/>
<dbReference type="HOGENOM" id="CLU_013687_1_0_6"/>
<dbReference type="Pfam" id="PF06429">
    <property type="entry name" value="Flg_bbr_C"/>
    <property type="match status" value="1"/>
</dbReference>
<evidence type="ECO:0000256" key="5">
    <source>
        <dbReference type="ARBA" id="ARBA00040228"/>
    </source>
</evidence>
<dbReference type="AlphaFoldDB" id="A0A024HEV5"/>
<evidence type="ECO:0000256" key="3">
    <source>
        <dbReference type="ARBA" id="ARBA00023143"/>
    </source>
</evidence>
<evidence type="ECO:0000256" key="4">
    <source>
        <dbReference type="ARBA" id="ARBA00038560"/>
    </source>
</evidence>
<dbReference type="eggNOG" id="COG4787">
    <property type="taxonomic scope" value="Bacteria"/>
</dbReference>
<evidence type="ECO:0000256" key="1">
    <source>
        <dbReference type="ARBA" id="ARBA00004117"/>
    </source>
</evidence>
<dbReference type="EMBL" id="HG322950">
    <property type="protein sequence ID" value="CDF82998.1"/>
    <property type="molecule type" value="Genomic_DNA"/>
</dbReference>